<dbReference type="GO" id="GO:0071468">
    <property type="term" value="P:cellular response to acidic pH"/>
    <property type="evidence" value="ECO:0007669"/>
    <property type="project" value="InterPro"/>
</dbReference>
<dbReference type="OrthoDB" id="6628755at2"/>
<dbReference type="EMBL" id="PIQI01000025">
    <property type="protein sequence ID" value="PJZ04146.1"/>
    <property type="molecule type" value="Genomic_DNA"/>
</dbReference>
<reference evidence="1 2" key="1">
    <citation type="submission" date="2017-11" db="EMBL/GenBank/DDBJ databases">
        <title>The genome sequence of Pantoea rodasii DSM 26611.</title>
        <authorList>
            <person name="Gao J."/>
            <person name="Mao X."/>
            <person name="Sun J."/>
        </authorList>
    </citation>
    <scope>NUCLEOTIDE SEQUENCE [LARGE SCALE GENOMIC DNA]</scope>
    <source>
        <strain evidence="1 2">DSM 26611</strain>
    </source>
</reference>
<evidence type="ECO:0000313" key="2">
    <source>
        <dbReference type="Proteomes" id="UP000232062"/>
    </source>
</evidence>
<protein>
    <submittedName>
        <fullName evidence="1">Transcriptional regulator</fullName>
    </submittedName>
</protein>
<dbReference type="InterPro" id="IPR024753">
    <property type="entry name" value="AriR"/>
</dbReference>
<dbReference type="Gene3D" id="1.20.5.5260">
    <property type="match status" value="1"/>
</dbReference>
<keyword evidence="2" id="KW-1185">Reference proteome</keyword>
<dbReference type="RefSeq" id="WP_100702966.1">
    <property type="nucleotide sequence ID" value="NZ_MLFP01000027.1"/>
</dbReference>
<dbReference type="AlphaFoldDB" id="A0A2M9W9D1"/>
<evidence type="ECO:0000313" key="1">
    <source>
        <dbReference type="EMBL" id="PJZ04146.1"/>
    </source>
</evidence>
<comment type="caution">
    <text evidence="1">The sequence shown here is derived from an EMBL/GenBank/DDBJ whole genome shotgun (WGS) entry which is preliminary data.</text>
</comment>
<accession>A0A2M9W9D1</accession>
<dbReference type="Proteomes" id="UP000232062">
    <property type="component" value="Unassembled WGS sequence"/>
</dbReference>
<proteinExistence type="predicted"/>
<gene>
    <name evidence="1" type="ORF">PRCB_17915</name>
</gene>
<dbReference type="Pfam" id="PF10798">
    <property type="entry name" value="YmgB"/>
    <property type="match status" value="1"/>
</dbReference>
<name>A0A2M9W9D1_9GAMM</name>
<sequence>MHKNKTEDQILSVLKQHGDQLAGESEIIGEVIHRLKLNGDRVLRKDVILCLIAELESTTDVVRLDILRCALEVVVGYSHEGEDS</sequence>
<organism evidence="1 2">
    <name type="scientific">Pantoea rodasii</name>
    <dbReference type="NCBI Taxonomy" id="1076549"/>
    <lineage>
        <taxon>Bacteria</taxon>
        <taxon>Pseudomonadati</taxon>
        <taxon>Pseudomonadota</taxon>
        <taxon>Gammaproteobacteria</taxon>
        <taxon>Enterobacterales</taxon>
        <taxon>Erwiniaceae</taxon>
        <taxon>Pantoea</taxon>
    </lineage>
</organism>